<evidence type="ECO:0000256" key="1">
    <source>
        <dbReference type="SAM" id="Coils"/>
    </source>
</evidence>
<dbReference type="AlphaFoldDB" id="A0A0H4WTA9"/>
<sequence length="69" mass="7994">MVLELSQQQIHLLHACLAESVDQLRDEVLHTDERALREALKVKLDQLQDLQRQVDSLMRAEDGEATLRM</sequence>
<evidence type="ECO:0000313" key="3">
    <source>
        <dbReference type="Proteomes" id="UP000009026"/>
    </source>
</evidence>
<dbReference type="EMBL" id="CP012109">
    <property type="protein sequence ID" value="AKQ66024.1"/>
    <property type="molecule type" value="Genomic_DNA"/>
</dbReference>
<organism evidence="2 3">
    <name type="scientific">Pseudomyxococcus hansupus</name>
    <dbReference type="NCBI Taxonomy" id="1297742"/>
    <lineage>
        <taxon>Bacteria</taxon>
        <taxon>Pseudomonadati</taxon>
        <taxon>Myxococcota</taxon>
        <taxon>Myxococcia</taxon>
        <taxon>Myxococcales</taxon>
        <taxon>Cystobacterineae</taxon>
        <taxon>Myxococcaceae</taxon>
        <taxon>Pseudomyxococcus</taxon>
    </lineage>
</organism>
<dbReference type="Proteomes" id="UP000009026">
    <property type="component" value="Chromosome"/>
</dbReference>
<gene>
    <name evidence="2" type="ORF">A176_002936</name>
</gene>
<dbReference type="KEGG" id="mym:A176_002936"/>
<evidence type="ECO:0000313" key="2">
    <source>
        <dbReference type="EMBL" id="AKQ66024.1"/>
    </source>
</evidence>
<accession>A0A0H4WTA9</accession>
<dbReference type="PATRIC" id="fig|1297742.4.peg.2963"/>
<protein>
    <submittedName>
        <fullName evidence="2">Uncharacterized protein</fullName>
    </submittedName>
</protein>
<name>A0A0H4WTA9_9BACT</name>
<dbReference type="RefSeq" id="WP_002640789.1">
    <property type="nucleotide sequence ID" value="NZ_CP012109.1"/>
</dbReference>
<dbReference type="OrthoDB" id="5383218at2"/>
<reference evidence="2 3" key="1">
    <citation type="journal article" date="2016" name="PLoS ONE">
        <title>Complete Genome Sequence and Comparative Genomics of a Novel Myxobacterium Myxococcus hansupus.</title>
        <authorList>
            <person name="Sharma G."/>
            <person name="Narwani T."/>
            <person name="Subramanian S."/>
        </authorList>
    </citation>
    <scope>NUCLEOTIDE SEQUENCE [LARGE SCALE GENOMIC DNA]</scope>
    <source>
        <strain evidence="3">mixupus</strain>
    </source>
</reference>
<proteinExistence type="predicted"/>
<feature type="coiled-coil region" evidence="1">
    <location>
        <begin position="33"/>
        <end position="60"/>
    </location>
</feature>
<keyword evidence="1" id="KW-0175">Coiled coil</keyword>
<keyword evidence="3" id="KW-1185">Reference proteome</keyword>
<dbReference type="STRING" id="1297742.A176_002936"/>